<dbReference type="RefSeq" id="WP_107965918.1">
    <property type="nucleotide sequence ID" value="NZ_NWBU01000004.1"/>
</dbReference>
<dbReference type="OrthoDB" id="9810206at2"/>
<gene>
    <name evidence="8" type="ORF">CLG96_00485</name>
</gene>
<dbReference type="EMBL" id="NWBU01000004">
    <property type="protein sequence ID" value="PTQ12681.1"/>
    <property type="molecule type" value="Genomic_DNA"/>
</dbReference>
<evidence type="ECO:0000256" key="4">
    <source>
        <dbReference type="ARBA" id="ARBA00022692"/>
    </source>
</evidence>
<evidence type="ECO:0000313" key="9">
    <source>
        <dbReference type="Proteomes" id="UP000244162"/>
    </source>
</evidence>
<dbReference type="PANTHER" id="PTHR33452:SF1">
    <property type="entry name" value="INNER MEMBRANE PROTEIN YPHA-RELATED"/>
    <property type="match status" value="1"/>
</dbReference>
<evidence type="ECO:0000256" key="2">
    <source>
        <dbReference type="ARBA" id="ARBA00006679"/>
    </source>
</evidence>
<dbReference type="AlphaFoldDB" id="A0A2T5G0P1"/>
<comment type="subcellular location">
    <subcellularLocation>
        <location evidence="1">Cell membrane</location>
        <topology evidence="1">Multi-pass membrane protein</topology>
    </subcellularLocation>
</comment>
<comment type="caution">
    <text evidence="8">The sequence shown here is derived from an EMBL/GenBank/DDBJ whole genome shotgun (WGS) entry which is preliminary data.</text>
</comment>
<keyword evidence="6 7" id="KW-0472">Membrane</keyword>
<keyword evidence="9" id="KW-1185">Reference proteome</keyword>
<feature type="transmembrane region" description="Helical" evidence="7">
    <location>
        <begin position="122"/>
        <end position="141"/>
    </location>
</feature>
<sequence>MSQLAYTADSVRNSSSSAAALSGGASLVGRVLLSAIFLLSGFGKLTAASATIGYIASAGLPAPKLAYAVALLVELGGGLLLLAGYRARLVALALAGFSVVTALGFHADFADQNQMIHFLKNFAIAGGLLQVAAFGAGAISLDGRAGRA</sequence>
<evidence type="ECO:0000256" key="6">
    <source>
        <dbReference type="ARBA" id="ARBA00023136"/>
    </source>
</evidence>
<dbReference type="Pfam" id="PF07681">
    <property type="entry name" value="DoxX"/>
    <property type="match status" value="1"/>
</dbReference>
<comment type="similarity">
    <text evidence="2">Belongs to the DoxX family.</text>
</comment>
<name>A0A2T5G0P1_9SPHN</name>
<organism evidence="8 9">
    <name type="scientific">Sphingomonas oleivorans</name>
    <dbReference type="NCBI Taxonomy" id="1735121"/>
    <lineage>
        <taxon>Bacteria</taxon>
        <taxon>Pseudomonadati</taxon>
        <taxon>Pseudomonadota</taxon>
        <taxon>Alphaproteobacteria</taxon>
        <taxon>Sphingomonadales</taxon>
        <taxon>Sphingomonadaceae</taxon>
        <taxon>Sphingomonas</taxon>
    </lineage>
</organism>
<evidence type="ECO:0000256" key="7">
    <source>
        <dbReference type="SAM" id="Phobius"/>
    </source>
</evidence>
<dbReference type="InterPro" id="IPR032808">
    <property type="entry name" value="DoxX"/>
</dbReference>
<feature type="transmembrane region" description="Helical" evidence="7">
    <location>
        <begin position="31"/>
        <end position="56"/>
    </location>
</feature>
<evidence type="ECO:0000256" key="5">
    <source>
        <dbReference type="ARBA" id="ARBA00022989"/>
    </source>
</evidence>
<dbReference type="GO" id="GO:0005886">
    <property type="term" value="C:plasma membrane"/>
    <property type="evidence" value="ECO:0007669"/>
    <property type="project" value="UniProtKB-SubCell"/>
</dbReference>
<accession>A0A2T5G0P1</accession>
<keyword evidence="4 7" id="KW-0812">Transmembrane</keyword>
<reference evidence="8 9" key="1">
    <citation type="submission" date="2017-09" db="EMBL/GenBank/DDBJ databases">
        <title>Sphingomonas panjinensis sp.nov., isolated from oil-contaminated soil.</title>
        <authorList>
            <person name="Wang L."/>
            <person name="Chen L."/>
        </authorList>
    </citation>
    <scope>NUCLEOTIDE SEQUENCE [LARGE SCALE GENOMIC DNA]</scope>
    <source>
        <strain evidence="8 9">FW-11</strain>
    </source>
</reference>
<evidence type="ECO:0000256" key="1">
    <source>
        <dbReference type="ARBA" id="ARBA00004651"/>
    </source>
</evidence>
<keyword evidence="5 7" id="KW-1133">Transmembrane helix</keyword>
<evidence type="ECO:0000313" key="8">
    <source>
        <dbReference type="EMBL" id="PTQ12681.1"/>
    </source>
</evidence>
<proteinExistence type="inferred from homology"/>
<dbReference type="InterPro" id="IPR051907">
    <property type="entry name" value="DoxX-like_oxidoreductase"/>
</dbReference>
<keyword evidence="3" id="KW-1003">Cell membrane</keyword>
<evidence type="ECO:0000256" key="3">
    <source>
        <dbReference type="ARBA" id="ARBA00022475"/>
    </source>
</evidence>
<dbReference type="Proteomes" id="UP000244162">
    <property type="component" value="Unassembled WGS sequence"/>
</dbReference>
<dbReference type="PANTHER" id="PTHR33452">
    <property type="entry name" value="OXIDOREDUCTASE CATD-RELATED"/>
    <property type="match status" value="1"/>
</dbReference>
<feature type="transmembrane region" description="Helical" evidence="7">
    <location>
        <begin position="89"/>
        <end position="110"/>
    </location>
</feature>
<feature type="transmembrane region" description="Helical" evidence="7">
    <location>
        <begin position="65"/>
        <end position="83"/>
    </location>
</feature>
<protein>
    <submittedName>
        <fullName evidence="8">LysR family transcriptional regulator</fullName>
    </submittedName>
</protein>